<comment type="caution">
    <text evidence="1">The sequence shown here is derived from an EMBL/GenBank/DDBJ whole genome shotgun (WGS) entry which is preliminary data.</text>
</comment>
<proteinExistence type="predicted"/>
<accession>A0ACC0HJA9</accession>
<evidence type="ECO:0000313" key="2">
    <source>
        <dbReference type="Proteomes" id="UP001060215"/>
    </source>
</evidence>
<reference evidence="1 2" key="1">
    <citation type="journal article" date="2022" name="Plant J.">
        <title>Chromosome-level genome of Camellia lanceoleosa provides a valuable resource for understanding genome evolution and self-incompatibility.</title>
        <authorList>
            <person name="Gong W."/>
            <person name="Xiao S."/>
            <person name="Wang L."/>
            <person name="Liao Z."/>
            <person name="Chang Y."/>
            <person name="Mo W."/>
            <person name="Hu G."/>
            <person name="Li W."/>
            <person name="Zhao G."/>
            <person name="Zhu H."/>
            <person name="Hu X."/>
            <person name="Ji K."/>
            <person name="Xiang X."/>
            <person name="Song Q."/>
            <person name="Yuan D."/>
            <person name="Jin S."/>
            <person name="Zhang L."/>
        </authorList>
    </citation>
    <scope>NUCLEOTIDE SEQUENCE [LARGE SCALE GENOMIC DNA]</scope>
    <source>
        <strain evidence="1">SQ_2022a</strain>
    </source>
</reference>
<keyword evidence="2" id="KW-1185">Reference proteome</keyword>
<evidence type="ECO:0000313" key="1">
    <source>
        <dbReference type="EMBL" id="KAI8013084.1"/>
    </source>
</evidence>
<keyword evidence="1" id="KW-0808">Transferase</keyword>
<keyword evidence="1" id="KW-0418">Kinase</keyword>
<gene>
    <name evidence="1" type="ORF">LOK49_LG05G02496</name>
</gene>
<dbReference type="Proteomes" id="UP001060215">
    <property type="component" value="Chromosome 4"/>
</dbReference>
<protein>
    <submittedName>
        <fullName evidence="1">Wall-associated receptor kinase 5</fullName>
    </submittedName>
</protein>
<sequence length="109" mass="12168">MNDSCSGIGCCQTSIPMGVTNFQFTLSSYSNHTNVLGFNPCSYAFVAKETAYNFFSLDLKDFQGREKLPVVFDWADKTKRIQQLMLARITIAIVRINNSPSYSCNCSKG</sequence>
<name>A0ACC0HJA9_9ERIC</name>
<keyword evidence="1" id="KW-0675">Receptor</keyword>
<dbReference type="EMBL" id="CM045761">
    <property type="protein sequence ID" value="KAI8013084.1"/>
    <property type="molecule type" value="Genomic_DNA"/>
</dbReference>
<organism evidence="1 2">
    <name type="scientific">Camellia lanceoleosa</name>
    <dbReference type="NCBI Taxonomy" id="1840588"/>
    <lineage>
        <taxon>Eukaryota</taxon>
        <taxon>Viridiplantae</taxon>
        <taxon>Streptophyta</taxon>
        <taxon>Embryophyta</taxon>
        <taxon>Tracheophyta</taxon>
        <taxon>Spermatophyta</taxon>
        <taxon>Magnoliopsida</taxon>
        <taxon>eudicotyledons</taxon>
        <taxon>Gunneridae</taxon>
        <taxon>Pentapetalae</taxon>
        <taxon>asterids</taxon>
        <taxon>Ericales</taxon>
        <taxon>Theaceae</taxon>
        <taxon>Camellia</taxon>
    </lineage>
</organism>